<dbReference type="AlphaFoldDB" id="A0A3M8LAS5"/>
<proteinExistence type="predicted"/>
<dbReference type="GO" id="GO:0016757">
    <property type="term" value="F:glycosyltransferase activity"/>
    <property type="evidence" value="ECO:0007669"/>
    <property type="project" value="UniProtKB-KW"/>
</dbReference>
<keyword evidence="1" id="KW-0328">Glycosyltransferase</keyword>
<dbReference type="GO" id="GO:1901137">
    <property type="term" value="P:carbohydrate derivative biosynthetic process"/>
    <property type="evidence" value="ECO:0007669"/>
    <property type="project" value="UniProtKB-ARBA"/>
</dbReference>
<evidence type="ECO:0000259" key="3">
    <source>
        <dbReference type="Pfam" id="PF00534"/>
    </source>
</evidence>
<protein>
    <submittedName>
        <fullName evidence="5">Glycosyltransferase</fullName>
    </submittedName>
</protein>
<comment type="caution">
    <text evidence="5">The sequence shown here is derived from an EMBL/GenBank/DDBJ whole genome shotgun (WGS) entry which is preliminary data.</text>
</comment>
<evidence type="ECO:0000313" key="5">
    <source>
        <dbReference type="EMBL" id="RNE62601.1"/>
    </source>
</evidence>
<dbReference type="InterPro" id="IPR050194">
    <property type="entry name" value="Glycosyltransferase_grp1"/>
</dbReference>
<reference evidence="5 6" key="1">
    <citation type="submission" date="2018-11" db="EMBL/GenBank/DDBJ databases">
        <title>Cryobacterium sp. nov., isolated from rhizosphere soil of lettuce.</title>
        <authorList>
            <person name="Wang Y."/>
        </authorList>
    </citation>
    <scope>NUCLEOTIDE SEQUENCE [LARGE SCALE GENOMIC DNA]</scope>
    <source>
        <strain evidence="5 6">NEAU-85</strain>
    </source>
</reference>
<name>A0A3M8LAS5_9MICO</name>
<dbReference type="PANTHER" id="PTHR45947:SF13">
    <property type="entry name" value="TRANSFERASE"/>
    <property type="match status" value="1"/>
</dbReference>
<accession>A0A3M8LAS5</accession>
<evidence type="ECO:0000256" key="1">
    <source>
        <dbReference type="ARBA" id="ARBA00022676"/>
    </source>
</evidence>
<dbReference type="SUPFAM" id="SSF53756">
    <property type="entry name" value="UDP-Glycosyltransferase/glycogen phosphorylase"/>
    <property type="match status" value="1"/>
</dbReference>
<keyword evidence="6" id="KW-1185">Reference proteome</keyword>
<dbReference type="InterPro" id="IPR001296">
    <property type="entry name" value="Glyco_trans_1"/>
</dbReference>
<sequence>MKVLHVAASFARRDGGPSEVIRGLLPALRDLGVETELFTTNKGVTESDGDLASDESVTIFPSRRPHSWTYSPNMRPALTKAVENADIVHVHSFQTYTSSIAMRAALKAGVPYVIQPHGALDSYHWRQRRWKKEAYLAGVDGRAVKGLSGAIYSSSREQEDAKQVLPHVRAFNVPLGVTSELFHLERDPAEQQILFLGRVTPKKRLDLVIRALNQPPLQDLNVSLLVAGPIDPRLGYSPVALAREQGVADRVVFLGQVDNATRAHLLSRASVFTLPSEDESFGVAVAEALAAGCPVVASREVGIAPEAASKGALRLAALDAADLSQVISALLSEADASRQLGERGRSFASDRYTWAASADSTLECYEQVKGS</sequence>
<evidence type="ECO:0000313" key="6">
    <source>
        <dbReference type="Proteomes" id="UP000279859"/>
    </source>
</evidence>
<dbReference type="EMBL" id="RDSR01000009">
    <property type="protein sequence ID" value="RNE62601.1"/>
    <property type="molecule type" value="Genomic_DNA"/>
</dbReference>
<dbReference type="Pfam" id="PF00534">
    <property type="entry name" value="Glycos_transf_1"/>
    <property type="match status" value="1"/>
</dbReference>
<dbReference type="OrthoDB" id="3171021at2"/>
<dbReference type="Proteomes" id="UP000279859">
    <property type="component" value="Unassembled WGS sequence"/>
</dbReference>
<dbReference type="PANTHER" id="PTHR45947">
    <property type="entry name" value="SULFOQUINOVOSYL TRANSFERASE SQD2"/>
    <property type="match status" value="1"/>
</dbReference>
<dbReference type="InterPro" id="IPR028098">
    <property type="entry name" value="Glyco_trans_4-like_N"/>
</dbReference>
<evidence type="ECO:0000259" key="4">
    <source>
        <dbReference type="Pfam" id="PF13579"/>
    </source>
</evidence>
<feature type="domain" description="Glycosyltransferase subfamily 4-like N-terminal" evidence="4">
    <location>
        <begin position="15"/>
        <end position="169"/>
    </location>
</feature>
<evidence type="ECO:0000256" key="2">
    <source>
        <dbReference type="ARBA" id="ARBA00022679"/>
    </source>
</evidence>
<dbReference type="Pfam" id="PF13579">
    <property type="entry name" value="Glyco_trans_4_4"/>
    <property type="match status" value="1"/>
</dbReference>
<gene>
    <name evidence="5" type="ORF">EEJ31_07140</name>
</gene>
<dbReference type="Gene3D" id="3.40.50.2000">
    <property type="entry name" value="Glycogen Phosphorylase B"/>
    <property type="match status" value="2"/>
</dbReference>
<keyword evidence="2 5" id="KW-0808">Transferase</keyword>
<organism evidence="5 6">
    <name type="scientific">Cryobacterium tepidiphilum</name>
    <dbReference type="NCBI Taxonomy" id="2486026"/>
    <lineage>
        <taxon>Bacteria</taxon>
        <taxon>Bacillati</taxon>
        <taxon>Actinomycetota</taxon>
        <taxon>Actinomycetes</taxon>
        <taxon>Micrococcales</taxon>
        <taxon>Microbacteriaceae</taxon>
        <taxon>Cryobacterium</taxon>
    </lineage>
</organism>
<dbReference type="RefSeq" id="WP_123045618.1">
    <property type="nucleotide sequence ID" value="NZ_RDSR01000009.1"/>
</dbReference>
<feature type="domain" description="Glycosyl transferase family 1" evidence="3">
    <location>
        <begin position="185"/>
        <end position="346"/>
    </location>
</feature>